<accession>A0ABX7XAK9</accession>
<dbReference type="RefSeq" id="WP_230475555.1">
    <property type="nucleotide sequence ID" value="NZ_CP072842.1"/>
</dbReference>
<sequence>MIKHLGYILITICFFSCHKQSEIDSSKVFKLNRYDNISSLDPINARTQANNWACNLMYNSLVKINNNLEIEPDIAKSWTISEDGKTYTFTLNNNIFFHKHPIFGKDSTRNVVAEDFVYSFDRLNDPKAGGSGGWIMNNIVDYKALNDTILQINLKEAFPPFLGLISMKYASVVPHELFKNGNDEFLKHPIGTGPFQFKIWEDNVKMVLRKNPLYFEFDEKGTRLPYLEAVNITFLPEKNSEFLELIKGNIDMMADLDPSYKDEILNPLGELSEKYRENITLLKAPYLSTVYLCFYLDHPNAIDPKLREALNYGVDKNKIIKYMMKGMAFPADGGFIPKGLPGYSAKSGYNYNPQKARELINSYKKENKTIKPIELTTVQEYVDICEYISAEMAKLGLPIQVNVVPGPTMRDGKSTGKFALFRANWGADYPDAENFLSLYYSKNFAPEGPNYSHYKNEAFDKLYEQSYLLNNMDERAKIYAEMDALMMKSSPILPLFYDQTAVFLNKKVKGFQMSPIKILDLTRVYKEK</sequence>
<evidence type="ECO:0000313" key="2">
    <source>
        <dbReference type="EMBL" id="QTV04934.1"/>
    </source>
</evidence>
<dbReference type="InterPro" id="IPR030678">
    <property type="entry name" value="Peptide/Ni-bd"/>
</dbReference>
<dbReference type="PIRSF" id="PIRSF002741">
    <property type="entry name" value="MppA"/>
    <property type="match status" value="1"/>
</dbReference>
<name>A0ABX7XAK9_9FLAO</name>
<feature type="domain" description="Solute-binding protein family 5" evidence="1">
    <location>
        <begin position="69"/>
        <end position="443"/>
    </location>
</feature>
<dbReference type="Gene3D" id="3.40.190.10">
    <property type="entry name" value="Periplasmic binding protein-like II"/>
    <property type="match status" value="1"/>
</dbReference>
<dbReference type="CDD" id="cd00995">
    <property type="entry name" value="PBP2_NikA_DppA_OppA_like"/>
    <property type="match status" value="1"/>
</dbReference>
<dbReference type="EMBL" id="CP072842">
    <property type="protein sequence ID" value="QTV04934.1"/>
    <property type="molecule type" value="Genomic_DNA"/>
</dbReference>
<dbReference type="InterPro" id="IPR000914">
    <property type="entry name" value="SBP_5_dom"/>
</dbReference>
<dbReference type="Gene3D" id="3.10.105.10">
    <property type="entry name" value="Dipeptide-binding Protein, Domain 3"/>
    <property type="match status" value="1"/>
</dbReference>
<evidence type="ECO:0000313" key="3">
    <source>
        <dbReference type="Proteomes" id="UP000672011"/>
    </source>
</evidence>
<reference evidence="2 3" key="1">
    <citation type="journal article" date="2021" name="Int. J. Syst. Evol. Microbiol.">
        <title>Faecalibacter bovis sp. nov., isolated from cow faeces.</title>
        <authorList>
            <person name="Li F."/>
            <person name="Zhao W."/>
            <person name="Hong Q."/>
            <person name="Shao Q."/>
            <person name="Song J."/>
            <person name="Yang S."/>
        </authorList>
    </citation>
    <scope>NUCLEOTIDE SEQUENCE [LARGE SCALE GENOMIC DNA]</scope>
    <source>
        <strain evidence="2 3">ZY171143</strain>
    </source>
</reference>
<dbReference type="PANTHER" id="PTHR30290">
    <property type="entry name" value="PERIPLASMIC BINDING COMPONENT OF ABC TRANSPORTER"/>
    <property type="match status" value="1"/>
</dbReference>
<reference evidence="3" key="2">
    <citation type="submission" date="2021-04" db="EMBL/GenBank/DDBJ databases">
        <title>Taxonomy of Flavobacteriaceae bacterium ZY171143.</title>
        <authorList>
            <person name="Li F."/>
        </authorList>
    </citation>
    <scope>NUCLEOTIDE SEQUENCE [LARGE SCALE GENOMIC DNA]</scope>
    <source>
        <strain evidence="3">ZY171143</strain>
    </source>
</reference>
<protein>
    <submittedName>
        <fullName evidence="2">ABC transporter substrate-binding protein</fullName>
    </submittedName>
</protein>
<dbReference type="InterPro" id="IPR039424">
    <property type="entry name" value="SBP_5"/>
</dbReference>
<dbReference type="Pfam" id="PF00496">
    <property type="entry name" value="SBP_bac_5"/>
    <property type="match status" value="1"/>
</dbReference>
<dbReference type="Proteomes" id="UP000672011">
    <property type="component" value="Chromosome"/>
</dbReference>
<keyword evidence="3" id="KW-1185">Reference proteome</keyword>
<proteinExistence type="predicted"/>
<dbReference type="SUPFAM" id="SSF53850">
    <property type="entry name" value="Periplasmic binding protein-like II"/>
    <property type="match status" value="1"/>
</dbReference>
<dbReference type="Gene3D" id="3.90.76.10">
    <property type="entry name" value="Dipeptide-binding Protein, Domain 1"/>
    <property type="match status" value="1"/>
</dbReference>
<organism evidence="2 3">
    <name type="scientific">Faecalibacter bovis</name>
    <dbReference type="NCBI Taxonomy" id="2898187"/>
    <lineage>
        <taxon>Bacteria</taxon>
        <taxon>Pseudomonadati</taxon>
        <taxon>Bacteroidota</taxon>
        <taxon>Flavobacteriia</taxon>
        <taxon>Flavobacteriales</taxon>
        <taxon>Weeksellaceae</taxon>
        <taxon>Faecalibacter</taxon>
    </lineage>
</organism>
<evidence type="ECO:0000259" key="1">
    <source>
        <dbReference type="Pfam" id="PF00496"/>
    </source>
</evidence>
<gene>
    <name evidence="2" type="ORF">J9309_09005</name>
</gene>